<keyword evidence="3" id="KW-1185">Reference proteome</keyword>
<proteinExistence type="predicted"/>
<protein>
    <submittedName>
        <fullName evidence="2">Glycosyltransferase WbuB</fullName>
    </submittedName>
</protein>
<feature type="domain" description="Glycosyltransferase subfamily 4-like N-terminal" evidence="1">
    <location>
        <begin position="22"/>
        <end position="206"/>
    </location>
</feature>
<organism evidence="2 3">
    <name type="scientific">Pseudomonas neustonica</name>
    <dbReference type="NCBI Taxonomy" id="2487346"/>
    <lineage>
        <taxon>Bacteria</taxon>
        <taxon>Pseudomonadati</taxon>
        <taxon>Pseudomonadota</taxon>
        <taxon>Gammaproteobacteria</taxon>
        <taxon>Pseudomonadales</taxon>
        <taxon>Pseudomonadaceae</taxon>
        <taxon>Pseudomonas</taxon>
    </lineage>
</organism>
<dbReference type="Gene3D" id="3.40.50.2000">
    <property type="entry name" value="Glycogen Phosphorylase B"/>
    <property type="match status" value="1"/>
</dbReference>
<dbReference type="CDD" id="cd03794">
    <property type="entry name" value="GT4_WbuB-like"/>
    <property type="match status" value="1"/>
</dbReference>
<name>A0ABX9XG34_9PSED</name>
<dbReference type="Pfam" id="PF13439">
    <property type="entry name" value="Glyco_transf_4"/>
    <property type="match status" value="1"/>
</dbReference>
<comment type="caution">
    <text evidence="2">The sequence shown here is derived from an EMBL/GenBank/DDBJ whole genome shotgun (WGS) entry which is preliminary data.</text>
</comment>
<evidence type="ECO:0000259" key="1">
    <source>
        <dbReference type="Pfam" id="PF13439"/>
    </source>
</evidence>
<accession>A0ABX9XG34</accession>
<sequence length="256" mass="29095">MKTIWIINQYASTPDVGVGGRHYYLANELAKLGYKVYVIASASSHLLRQQPTFSGTFHVVDVTNSFSFVWVKLPRYEKSSSKQRALNWFLFGWQLQKLTKVVAEKPDVILHSSPSLVPFLGAQRLAKKLSARLVFEVRDIWPLTLVELGGYSRRHPFIQLMLWIERKAYRDSDKVVSNLRNAVDHMVKQGMSREKFSWVPNGVSLEEVAGEVPLDESVKALLPKNKFMVGYTGTIGLANSIDTRRLQELSATRLLN</sequence>
<dbReference type="EMBL" id="RKKU01000032">
    <property type="protein sequence ID" value="ROZ81204.1"/>
    <property type="molecule type" value="Genomic_DNA"/>
</dbReference>
<gene>
    <name evidence="2" type="ORF">EF096_17800</name>
</gene>
<evidence type="ECO:0000313" key="3">
    <source>
        <dbReference type="Proteomes" id="UP000275199"/>
    </source>
</evidence>
<evidence type="ECO:0000313" key="2">
    <source>
        <dbReference type="EMBL" id="ROZ81204.1"/>
    </source>
</evidence>
<dbReference type="RefSeq" id="WP_123891118.1">
    <property type="nucleotide sequence ID" value="NZ_RKKU01000032.1"/>
</dbReference>
<dbReference type="InterPro" id="IPR028098">
    <property type="entry name" value="Glyco_trans_4-like_N"/>
</dbReference>
<dbReference type="Proteomes" id="UP000275199">
    <property type="component" value="Unassembled WGS sequence"/>
</dbReference>
<reference evidence="2 3" key="1">
    <citation type="submission" date="2018-11" db="EMBL/GenBank/DDBJ databases">
        <authorList>
            <person name="Jang G.I."/>
            <person name="Hwang C.Y."/>
        </authorList>
    </citation>
    <scope>NUCLEOTIDE SEQUENCE [LARGE SCALE GENOMIC DNA]</scope>
    <source>
        <strain evidence="2 3">SSM26</strain>
    </source>
</reference>
<dbReference type="SUPFAM" id="SSF53756">
    <property type="entry name" value="UDP-Glycosyltransferase/glycogen phosphorylase"/>
    <property type="match status" value="1"/>
</dbReference>